<dbReference type="PANTHER" id="PTHR47268:SF4">
    <property type="entry name" value="ACYLPHOSPHATASE"/>
    <property type="match status" value="1"/>
</dbReference>
<protein>
    <recommendedName>
        <fullName evidence="1">acylphosphatase</fullName>
        <ecNumber evidence="1">3.6.1.7</ecNumber>
    </recommendedName>
</protein>
<evidence type="ECO:0000313" key="4">
    <source>
        <dbReference type="EMBL" id="CAK9210504.1"/>
    </source>
</evidence>
<accession>A0ABP0U163</accession>
<evidence type="ECO:0000256" key="2">
    <source>
        <dbReference type="RuleBase" id="RU004168"/>
    </source>
</evidence>
<dbReference type="InterPro" id="IPR001792">
    <property type="entry name" value="Acylphosphatase-like_dom"/>
</dbReference>
<dbReference type="Gene3D" id="3.30.70.100">
    <property type="match status" value="1"/>
</dbReference>
<gene>
    <name evidence="4" type="ORF">CSSPTR1EN2_LOCUS10193</name>
</gene>
<dbReference type="InterPro" id="IPR036046">
    <property type="entry name" value="Acylphosphatase-like_dom_sf"/>
</dbReference>
<reference evidence="4" key="1">
    <citation type="submission" date="2024-02" db="EMBL/GenBank/DDBJ databases">
        <authorList>
            <consortium name="ELIXIR-Norway"/>
            <consortium name="Elixir Norway"/>
        </authorList>
    </citation>
    <scope>NUCLEOTIDE SEQUENCE</scope>
</reference>
<feature type="active site" evidence="1">
    <location>
        <position position="83"/>
    </location>
</feature>
<evidence type="ECO:0000313" key="5">
    <source>
        <dbReference type="Proteomes" id="UP001497512"/>
    </source>
</evidence>
<dbReference type="PANTHER" id="PTHR47268">
    <property type="entry name" value="ACYLPHOSPHATASE"/>
    <property type="match status" value="1"/>
</dbReference>
<keyword evidence="5" id="KW-1185">Reference proteome</keyword>
<dbReference type="Proteomes" id="UP001497512">
    <property type="component" value="Chromosome 18"/>
</dbReference>
<sequence>MEKTKKLVVSGQIDGCTFPSHLSLPKKNHPFLWTHHKKGLERTSRSHSFLRQSVMGIVSNPHGHPTKSVHVRITGKVQGVYFRKWAREQAKLTTLNGWIRNCKDGSVEAVFSGKPAAVDNILEKCKTGPVRAKVESLEVEVCPQPPGVGFKQLPDYR</sequence>
<keyword evidence="1" id="KW-0378">Hydrolase</keyword>
<evidence type="ECO:0000259" key="3">
    <source>
        <dbReference type="PROSITE" id="PS51160"/>
    </source>
</evidence>
<feature type="active site" evidence="1">
    <location>
        <position position="101"/>
    </location>
</feature>
<dbReference type="EC" id="3.6.1.7" evidence="1"/>
<name>A0ABP0U163_9BRYO</name>
<comment type="catalytic activity">
    <reaction evidence="1">
        <text>an acyl phosphate + H2O = a carboxylate + phosphate + H(+)</text>
        <dbReference type="Rhea" id="RHEA:14965"/>
        <dbReference type="ChEBI" id="CHEBI:15377"/>
        <dbReference type="ChEBI" id="CHEBI:15378"/>
        <dbReference type="ChEBI" id="CHEBI:29067"/>
        <dbReference type="ChEBI" id="CHEBI:43474"/>
        <dbReference type="ChEBI" id="CHEBI:59918"/>
        <dbReference type="EC" id="3.6.1.7"/>
    </reaction>
</comment>
<dbReference type="Pfam" id="PF00708">
    <property type="entry name" value="Acylphosphatase"/>
    <property type="match status" value="1"/>
</dbReference>
<proteinExistence type="inferred from homology"/>
<dbReference type="PRINTS" id="PR00112">
    <property type="entry name" value="ACYLPHPHTASE"/>
</dbReference>
<dbReference type="InterPro" id="IPR020456">
    <property type="entry name" value="Acylphosphatase"/>
</dbReference>
<organism evidence="4 5">
    <name type="scientific">Sphagnum troendelagicum</name>
    <dbReference type="NCBI Taxonomy" id="128251"/>
    <lineage>
        <taxon>Eukaryota</taxon>
        <taxon>Viridiplantae</taxon>
        <taxon>Streptophyta</taxon>
        <taxon>Embryophyta</taxon>
        <taxon>Bryophyta</taxon>
        <taxon>Sphagnophytina</taxon>
        <taxon>Sphagnopsida</taxon>
        <taxon>Sphagnales</taxon>
        <taxon>Sphagnaceae</taxon>
        <taxon>Sphagnum</taxon>
    </lineage>
</organism>
<dbReference type="EMBL" id="OZ019910">
    <property type="protein sequence ID" value="CAK9210504.1"/>
    <property type="molecule type" value="Genomic_DNA"/>
</dbReference>
<comment type="similarity">
    <text evidence="2">Belongs to the acylphosphatase family.</text>
</comment>
<dbReference type="PROSITE" id="PS51160">
    <property type="entry name" value="ACYLPHOSPHATASE_3"/>
    <property type="match status" value="1"/>
</dbReference>
<dbReference type="PROSITE" id="PS00150">
    <property type="entry name" value="ACYLPHOSPHATASE_1"/>
    <property type="match status" value="1"/>
</dbReference>
<dbReference type="SUPFAM" id="SSF54975">
    <property type="entry name" value="Acylphosphatase/BLUF domain-like"/>
    <property type="match status" value="1"/>
</dbReference>
<feature type="domain" description="Acylphosphatase-like" evidence="3">
    <location>
        <begin position="68"/>
        <end position="154"/>
    </location>
</feature>
<dbReference type="InterPro" id="IPR017968">
    <property type="entry name" value="Acylphosphatase_CS"/>
</dbReference>
<evidence type="ECO:0000256" key="1">
    <source>
        <dbReference type="PROSITE-ProRule" id="PRU00520"/>
    </source>
</evidence>